<gene>
    <name evidence="11" type="ORF">AXF13_05030</name>
</gene>
<dbReference type="GO" id="GO:0004425">
    <property type="term" value="F:indole-3-glycerol-phosphate synthase activity"/>
    <property type="evidence" value="ECO:0007669"/>
    <property type="project" value="UniProtKB-EC"/>
</dbReference>
<dbReference type="InterPro" id="IPR045186">
    <property type="entry name" value="Indole-3-glycerol_P_synth"/>
</dbReference>
<keyword evidence="8" id="KW-0456">Lyase</keyword>
<dbReference type="EC" id="4.1.1.48" evidence="3"/>
<dbReference type="RefSeq" id="WP_062251899.1">
    <property type="nucleotide sequence ID" value="NZ_CP014229.1"/>
</dbReference>
<dbReference type="PANTHER" id="PTHR22854:SF2">
    <property type="entry name" value="INDOLE-3-GLYCEROL-PHOSPHATE SYNTHASE"/>
    <property type="match status" value="1"/>
</dbReference>
<dbReference type="GO" id="GO:0000162">
    <property type="term" value="P:L-tryptophan biosynthetic process"/>
    <property type="evidence" value="ECO:0007669"/>
    <property type="project" value="UniProtKB-UniPathway"/>
</dbReference>
<keyword evidence="5" id="KW-0210">Decarboxylase</keyword>
<feature type="domain" description="Indole-3-glycerol phosphate synthase" evidence="10">
    <location>
        <begin position="3"/>
        <end position="261"/>
    </location>
</feature>
<proteinExistence type="predicted"/>
<evidence type="ECO:0000313" key="11">
    <source>
        <dbReference type="EMBL" id="AMD89528.1"/>
    </source>
</evidence>
<dbReference type="InterPro" id="IPR001468">
    <property type="entry name" value="Indole-3-GlycerolPSynthase_CS"/>
</dbReference>
<dbReference type="InterPro" id="IPR013798">
    <property type="entry name" value="Indole-3-glycerol_P_synth_dom"/>
</dbReference>
<reference evidence="12" key="1">
    <citation type="submission" date="2016-02" db="EMBL/GenBank/DDBJ databases">
        <authorList>
            <person name="Holder M.E."/>
            <person name="Ajami N.J."/>
            <person name="Petrosino J.F."/>
        </authorList>
    </citation>
    <scope>NUCLEOTIDE SEQUENCE [LARGE SCALE GENOMIC DNA]</scope>
    <source>
        <strain evidence="12">CCUG 45958</strain>
    </source>
</reference>
<feature type="region of interest" description="Disordered" evidence="9">
    <location>
        <begin position="275"/>
        <end position="296"/>
    </location>
</feature>
<name>A0A0X8JIN7_9BACT</name>
<evidence type="ECO:0000256" key="5">
    <source>
        <dbReference type="ARBA" id="ARBA00022793"/>
    </source>
</evidence>
<dbReference type="KEGG" id="dfi:AXF13_05030"/>
<accession>A0A0X8JIN7</accession>
<evidence type="ECO:0000256" key="2">
    <source>
        <dbReference type="ARBA" id="ARBA00004696"/>
    </source>
</evidence>
<evidence type="ECO:0000256" key="7">
    <source>
        <dbReference type="ARBA" id="ARBA00023141"/>
    </source>
</evidence>
<dbReference type="STRING" id="44742.AXF13_05030"/>
<keyword evidence="6" id="KW-0822">Tryptophan biosynthesis</keyword>
<keyword evidence="12" id="KW-1185">Reference proteome</keyword>
<keyword evidence="4" id="KW-0028">Amino-acid biosynthesis</keyword>
<comment type="pathway">
    <text evidence="2">Amino-acid biosynthesis; L-tryptophan biosynthesis; L-tryptophan from chorismate: step 4/5.</text>
</comment>
<dbReference type="Proteomes" id="UP000069241">
    <property type="component" value="Chromosome"/>
</dbReference>
<evidence type="ECO:0000256" key="3">
    <source>
        <dbReference type="ARBA" id="ARBA00012362"/>
    </source>
</evidence>
<dbReference type="CDD" id="cd00331">
    <property type="entry name" value="IGPS"/>
    <property type="match status" value="1"/>
</dbReference>
<dbReference type="SUPFAM" id="SSF51366">
    <property type="entry name" value="Ribulose-phoshate binding barrel"/>
    <property type="match status" value="1"/>
</dbReference>
<protein>
    <recommendedName>
        <fullName evidence="3">indole-3-glycerol-phosphate synthase</fullName>
        <ecNumber evidence="3">4.1.1.48</ecNumber>
    </recommendedName>
</protein>
<evidence type="ECO:0000256" key="9">
    <source>
        <dbReference type="SAM" id="MobiDB-lite"/>
    </source>
</evidence>
<evidence type="ECO:0000256" key="1">
    <source>
        <dbReference type="ARBA" id="ARBA00001633"/>
    </source>
</evidence>
<dbReference type="Gene3D" id="3.20.20.70">
    <property type="entry name" value="Aldolase class I"/>
    <property type="match status" value="1"/>
</dbReference>
<dbReference type="PANTHER" id="PTHR22854">
    <property type="entry name" value="TRYPTOPHAN BIOSYNTHESIS PROTEIN"/>
    <property type="match status" value="1"/>
</dbReference>
<evidence type="ECO:0000313" key="12">
    <source>
        <dbReference type="Proteomes" id="UP000069241"/>
    </source>
</evidence>
<dbReference type="InterPro" id="IPR013785">
    <property type="entry name" value="Aldolase_TIM"/>
</dbReference>
<feature type="compositionally biased region" description="Basic and acidic residues" evidence="9">
    <location>
        <begin position="285"/>
        <end position="296"/>
    </location>
</feature>
<keyword evidence="7" id="KW-0057">Aromatic amino acid biosynthesis</keyword>
<evidence type="ECO:0000256" key="6">
    <source>
        <dbReference type="ARBA" id="ARBA00022822"/>
    </source>
</evidence>
<dbReference type="AlphaFoldDB" id="A0A0X8JIN7"/>
<dbReference type="InterPro" id="IPR011060">
    <property type="entry name" value="RibuloseP-bd_barrel"/>
</dbReference>
<dbReference type="GO" id="GO:0004640">
    <property type="term" value="F:phosphoribosylanthranilate isomerase activity"/>
    <property type="evidence" value="ECO:0007669"/>
    <property type="project" value="TreeGrafter"/>
</dbReference>
<sequence>MRLERFHQAKQAEVAALRLAAERGTLPEPLTSPRPDFAAALSLPASGAPLAVVAEYKRASPSRGVIREDLDVEEVVRQYAAAGADALSILTEETWFHGRLDFLTRAAAPGLYPAAPLPLLRKDFIFDSLQVRATAATPASALLLIVRLTPEARLLRQLREEAEGFGLHAVVEIFDAADLRLARESGARIIQVNARDLQTFAVDRAACLSLARSCPPENGEIWVAASGISHAEHLVQAAEAGYQAALVGTALMEQGKPGAALAALSDRPLSGDKLGHCSVSEAVDSDEHRGENSHAE</sequence>
<evidence type="ECO:0000256" key="4">
    <source>
        <dbReference type="ARBA" id="ARBA00022605"/>
    </source>
</evidence>
<dbReference type="PROSITE" id="PS00614">
    <property type="entry name" value="IGPS"/>
    <property type="match status" value="1"/>
</dbReference>
<comment type="catalytic activity">
    <reaction evidence="1">
        <text>1-(2-carboxyphenylamino)-1-deoxy-D-ribulose 5-phosphate + H(+) = (1S,2R)-1-C-(indol-3-yl)glycerol 3-phosphate + CO2 + H2O</text>
        <dbReference type="Rhea" id="RHEA:23476"/>
        <dbReference type="ChEBI" id="CHEBI:15377"/>
        <dbReference type="ChEBI" id="CHEBI:15378"/>
        <dbReference type="ChEBI" id="CHEBI:16526"/>
        <dbReference type="ChEBI" id="CHEBI:58613"/>
        <dbReference type="ChEBI" id="CHEBI:58866"/>
        <dbReference type="EC" id="4.1.1.48"/>
    </reaction>
</comment>
<evidence type="ECO:0000256" key="8">
    <source>
        <dbReference type="ARBA" id="ARBA00023239"/>
    </source>
</evidence>
<evidence type="ECO:0000259" key="10">
    <source>
        <dbReference type="Pfam" id="PF00218"/>
    </source>
</evidence>
<organism evidence="11 12">
    <name type="scientific">Desulfovibrio fairfieldensis</name>
    <dbReference type="NCBI Taxonomy" id="44742"/>
    <lineage>
        <taxon>Bacteria</taxon>
        <taxon>Pseudomonadati</taxon>
        <taxon>Thermodesulfobacteriota</taxon>
        <taxon>Desulfovibrionia</taxon>
        <taxon>Desulfovibrionales</taxon>
        <taxon>Desulfovibrionaceae</taxon>
        <taxon>Desulfovibrio</taxon>
    </lineage>
</organism>
<dbReference type="EMBL" id="CP014229">
    <property type="protein sequence ID" value="AMD89528.1"/>
    <property type="molecule type" value="Genomic_DNA"/>
</dbReference>
<dbReference type="UniPathway" id="UPA00035">
    <property type="reaction ID" value="UER00043"/>
</dbReference>
<dbReference type="Pfam" id="PF00218">
    <property type="entry name" value="IGPS"/>
    <property type="match status" value="1"/>
</dbReference>